<evidence type="ECO:0000313" key="2">
    <source>
        <dbReference type="Proteomes" id="UP001317870"/>
    </source>
</evidence>
<organism evidence="1 2">
    <name type="scientific">Nocardia sputorum</name>
    <dbReference type="NCBI Taxonomy" id="2984338"/>
    <lineage>
        <taxon>Bacteria</taxon>
        <taxon>Bacillati</taxon>
        <taxon>Actinomycetota</taxon>
        <taxon>Actinomycetes</taxon>
        <taxon>Mycobacteriales</taxon>
        <taxon>Nocardiaceae</taxon>
        <taxon>Nocardia</taxon>
    </lineage>
</organism>
<protein>
    <submittedName>
        <fullName evidence="1">Uncharacterized protein</fullName>
    </submittedName>
</protein>
<proteinExistence type="predicted"/>
<reference evidence="1 2" key="1">
    <citation type="submission" date="2022-11" db="EMBL/GenBank/DDBJ databases">
        <title>Genome Sequencing of Nocardia sp. ON39_IFM12276 and assembly.</title>
        <authorList>
            <person name="Shimojima M."/>
            <person name="Toyokawa M."/>
            <person name="Uesaka K."/>
        </authorList>
    </citation>
    <scope>NUCLEOTIDE SEQUENCE [LARGE SCALE GENOMIC DNA]</scope>
    <source>
        <strain evidence="1 2">IFM 12276</strain>
    </source>
</reference>
<gene>
    <name evidence="1" type="ORF">IFM12276_45550</name>
</gene>
<sequence>MAAKKDIVIGAAAGYEWPAVEPWARSLVASGFAGVGAVIVYDRDDRGDAIAEHLDALGLYAVRMPPRDSVYNGRFEDVAHVLRMFASSLRFAIVTDVRDVFFQSDPITWLEAHLRRPFLAVSEGVRYSDEEWNRANLQRSFPAHVQRLWSKPVCNVGVIAGEAGVMADLCLAISLIAASSGVSIADQSGYNLLLDMEPYRSAVQFVTSEEGFACQAGTFADPGKLGALRPFLLEPEPTLIGECVHTSTGMPYPIVHQYDRVPSWKQALSSRLRSAPVVGGSDPRPGLARVLGDADGASVLQMAQRVGVPREQSSISLFSAVSSDLVHADGSPSQEGTA</sequence>
<dbReference type="Proteomes" id="UP001317870">
    <property type="component" value="Chromosome"/>
</dbReference>
<name>A0ABM8D2E4_9NOCA</name>
<evidence type="ECO:0000313" key="1">
    <source>
        <dbReference type="EMBL" id="BDU01527.1"/>
    </source>
</evidence>
<keyword evidence="2" id="KW-1185">Reference proteome</keyword>
<accession>A0ABM8D2E4</accession>
<dbReference type="EMBL" id="AP026978">
    <property type="protein sequence ID" value="BDU01527.1"/>
    <property type="molecule type" value="Genomic_DNA"/>
</dbReference>